<feature type="transmembrane region" description="Helical" evidence="5">
    <location>
        <begin position="51"/>
        <end position="72"/>
    </location>
</feature>
<dbReference type="RefSeq" id="WP_162414908.1">
    <property type="nucleotide sequence ID" value="NZ_JAHQXE010000001.1"/>
</dbReference>
<accession>A0AA41FZ86</accession>
<evidence type="ECO:0000313" key="7">
    <source>
        <dbReference type="Proteomes" id="UP001166304"/>
    </source>
</evidence>
<evidence type="ECO:0000256" key="1">
    <source>
        <dbReference type="ARBA" id="ARBA00004141"/>
    </source>
</evidence>
<keyword evidence="3 5" id="KW-1133">Transmembrane helix</keyword>
<sequence length="139" mass="14034">MAFETAGAAELFLVARVLFGGVLAFMGLNHFSSAEQLAPYAEAKGLPAPTAAVYGSGGLLAVSGVFVVLGIYPVVAAGALATFLVGSAVAMHDFWAVPDDQTQDELTQFLKNVALAGGALAVLAVAGTSWTYSVGIGLV</sequence>
<gene>
    <name evidence="6" type="ORF">KTS37_05760</name>
</gene>
<evidence type="ECO:0000256" key="5">
    <source>
        <dbReference type="SAM" id="Phobius"/>
    </source>
</evidence>
<dbReference type="InterPro" id="IPR032808">
    <property type="entry name" value="DoxX"/>
</dbReference>
<name>A0AA41FZ86_9EURY</name>
<feature type="transmembrane region" description="Helical" evidence="5">
    <location>
        <begin position="12"/>
        <end position="31"/>
    </location>
</feature>
<dbReference type="Proteomes" id="UP001166304">
    <property type="component" value="Unassembled WGS sequence"/>
</dbReference>
<protein>
    <submittedName>
        <fullName evidence="6">DoxX family protein</fullName>
    </submittedName>
</protein>
<feature type="transmembrane region" description="Helical" evidence="5">
    <location>
        <begin position="78"/>
        <end position="97"/>
    </location>
</feature>
<reference evidence="6" key="1">
    <citation type="submission" date="2021-06" db="EMBL/GenBank/DDBJ databases">
        <title>New haloarchaea isolates fom saline soil.</title>
        <authorList>
            <person name="Duran-Viseras A."/>
            <person name="Sanchez-Porro C.S."/>
            <person name="Ventosa A."/>
        </authorList>
    </citation>
    <scope>NUCLEOTIDE SEQUENCE</scope>
    <source>
        <strain evidence="6">JCM 18369</strain>
    </source>
</reference>
<dbReference type="EMBL" id="JAHQXE010000001">
    <property type="protein sequence ID" value="MBV0901290.1"/>
    <property type="molecule type" value="Genomic_DNA"/>
</dbReference>
<keyword evidence="4 5" id="KW-0472">Membrane</keyword>
<dbReference type="AlphaFoldDB" id="A0AA41FZ86"/>
<dbReference type="GO" id="GO:0016020">
    <property type="term" value="C:membrane"/>
    <property type="evidence" value="ECO:0007669"/>
    <property type="project" value="UniProtKB-SubCell"/>
</dbReference>
<organism evidence="6 7">
    <name type="scientific">Haloarcula salina</name>
    <dbReference type="NCBI Taxonomy" id="1429914"/>
    <lineage>
        <taxon>Archaea</taxon>
        <taxon>Methanobacteriati</taxon>
        <taxon>Methanobacteriota</taxon>
        <taxon>Stenosarchaea group</taxon>
        <taxon>Halobacteria</taxon>
        <taxon>Halobacteriales</taxon>
        <taxon>Haloarculaceae</taxon>
        <taxon>Haloarcula</taxon>
    </lineage>
</organism>
<keyword evidence="7" id="KW-1185">Reference proteome</keyword>
<proteinExistence type="predicted"/>
<dbReference type="Pfam" id="PF07681">
    <property type="entry name" value="DoxX"/>
    <property type="match status" value="1"/>
</dbReference>
<comment type="caution">
    <text evidence="6">The sequence shown here is derived from an EMBL/GenBank/DDBJ whole genome shotgun (WGS) entry which is preliminary data.</text>
</comment>
<feature type="transmembrane region" description="Helical" evidence="5">
    <location>
        <begin position="109"/>
        <end position="132"/>
    </location>
</feature>
<comment type="subcellular location">
    <subcellularLocation>
        <location evidence="1">Membrane</location>
        <topology evidence="1">Multi-pass membrane protein</topology>
    </subcellularLocation>
</comment>
<evidence type="ECO:0000256" key="4">
    <source>
        <dbReference type="ARBA" id="ARBA00023136"/>
    </source>
</evidence>
<evidence type="ECO:0000256" key="2">
    <source>
        <dbReference type="ARBA" id="ARBA00022692"/>
    </source>
</evidence>
<evidence type="ECO:0000313" key="6">
    <source>
        <dbReference type="EMBL" id="MBV0901290.1"/>
    </source>
</evidence>
<evidence type="ECO:0000256" key="3">
    <source>
        <dbReference type="ARBA" id="ARBA00022989"/>
    </source>
</evidence>
<keyword evidence="2 5" id="KW-0812">Transmembrane</keyword>